<gene>
    <name evidence="2" type="ORF">LPC04_19825</name>
</gene>
<organism evidence="2 3">
    <name type="scientific">Scleromatobacter humisilvae</name>
    <dbReference type="NCBI Taxonomy" id="2897159"/>
    <lineage>
        <taxon>Bacteria</taxon>
        <taxon>Pseudomonadati</taxon>
        <taxon>Pseudomonadota</taxon>
        <taxon>Betaproteobacteria</taxon>
        <taxon>Burkholderiales</taxon>
        <taxon>Sphaerotilaceae</taxon>
        <taxon>Scleromatobacter</taxon>
    </lineage>
</organism>
<dbReference type="SUPFAM" id="SSF110296">
    <property type="entry name" value="Oligoxyloglucan reducing end-specific cellobiohydrolase"/>
    <property type="match status" value="1"/>
</dbReference>
<evidence type="ECO:0000313" key="2">
    <source>
        <dbReference type="EMBL" id="MCK9687959.1"/>
    </source>
</evidence>
<keyword evidence="2" id="KW-0378">Hydrolase</keyword>
<dbReference type="CDD" id="cd15482">
    <property type="entry name" value="Sialidase_non-viral"/>
    <property type="match status" value="1"/>
</dbReference>
<dbReference type="GO" id="GO:0016787">
    <property type="term" value="F:hydrolase activity"/>
    <property type="evidence" value="ECO:0007669"/>
    <property type="project" value="UniProtKB-KW"/>
</dbReference>
<keyword evidence="1" id="KW-0732">Signal</keyword>
<protein>
    <submittedName>
        <fullName evidence="2">Glycoside hydrolase</fullName>
    </submittedName>
</protein>
<dbReference type="AlphaFoldDB" id="A0A9X1YKF7"/>
<reference evidence="2" key="1">
    <citation type="submission" date="2021-11" db="EMBL/GenBank/DDBJ databases">
        <title>BS-T2-15 a new species belonging to the Comamonadaceae family isolated from the soil of a French oak forest.</title>
        <authorList>
            <person name="Mieszkin S."/>
            <person name="Alain K."/>
        </authorList>
    </citation>
    <scope>NUCLEOTIDE SEQUENCE</scope>
    <source>
        <strain evidence="2">BS-T2-15</strain>
    </source>
</reference>
<keyword evidence="3" id="KW-1185">Reference proteome</keyword>
<evidence type="ECO:0000256" key="1">
    <source>
        <dbReference type="SAM" id="SignalP"/>
    </source>
</evidence>
<evidence type="ECO:0000313" key="3">
    <source>
        <dbReference type="Proteomes" id="UP001139353"/>
    </source>
</evidence>
<dbReference type="Proteomes" id="UP001139353">
    <property type="component" value="Unassembled WGS sequence"/>
</dbReference>
<name>A0A9X1YKF7_9BURK</name>
<sequence>MQPRLAALIAAALLAGAQAVQALTPPPPPPKAFPFALLARDRVGDALVSSAFDGLYRRGPGDRRWTKALDLPQHTQVQAFNGGDQGWFILIGDWRSRRMMRSTDGGRHWDAVQAQIPVANSHAHLYAYGAHAQLLVSTDRGSTWQSPGKMPGDADYLVVASPSALYVALRDKRFFRSEDGGRHWTAFTLPMKDGLLRAGPGGKVYVQGEEHIPRREEVQGTGLDVGVSRSDDGGRHWIRERFGEREADRPIDIMFANERFIVANEWTQVHRPQRLCVRDATHTGAWFESGIPEGIGDEATADMGARLQDDGVWFMEVAHDRIVGRRAFDLAGLPDEDTGHPRAH</sequence>
<dbReference type="EMBL" id="JAJLJH010000006">
    <property type="protein sequence ID" value="MCK9687959.1"/>
    <property type="molecule type" value="Genomic_DNA"/>
</dbReference>
<proteinExistence type="predicted"/>
<dbReference type="RefSeq" id="WP_275684002.1">
    <property type="nucleotide sequence ID" value="NZ_JAJLJH010000006.1"/>
</dbReference>
<comment type="caution">
    <text evidence="2">The sequence shown here is derived from an EMBL/GenBank/DDBJ whole genome shotgun (WGS) entry which is preliminary data.</text>
</comment>
<feature type="signal peptide" evidence="1">
    <location>
        <begin position="1"/>
        <end position="22"/>
    </location>
</feature>
<accession>A0A9X1YKF7</accession>
<dbReference type="Gene3D" id="2.130.10.10">
    <property type="entry name" value="YVTN repeat-like/Quinoprotein amine dehydrogenase"/>
    <property type="match status" value="1"/>
</dbReference>
<dbReference type="InterPro" id="IPR015943">
    <property type="entry name" value="WD40/YVTN_repeat-like_dom_sf"/>
</dbReference>
<feature type="chain" id="PRO_5040937959" evidence="1">
    <location>
        <begin position="23"/>
        <end position="344"/>
    </location>
</feature>